<dbReference type="Gene3D" id="1.10.287.3510">
    <property type="match status" value="1"/>
</dbReference>
<evidence type="ECO:0000256" key="9">
    <source>
        <dbReference type="ARBA" id="ARBA00031586"/>
    </source>
</evidence>
<dbReference type="InterPro" id="IPR039428">
    <property type="entry name" value="NUOK/Mnh_C1-like"/>
</dbReference>
<protein>
    <recommendedName>
        <fullName evidence="3">NADH-ubiquinone oxidoreductase chain 4L</fullName>
    </recommendedName>
    <alternativeName>
        <fullName evidence="9">NADH dehydrogenase subunit 4L</fullName>
    </alternativeName>
</protein>
<evidence type="ECO:0000256" key="3">
    <source>
        <dbReference type="ARBA" id="ARBA00016612"/>
    </source>
</evidence>
<feature type="transmembrane region" description="Helical" evidence="11">
    <location>
        <begin position="57"/>
        <end position="82"/>
    </location>
</feature>
<dbReference type="EMBL" id="OR099830">
    <property type="protein sequence ID" value="WKW91656.1"/>
    <property type="molecule type" value="Genomic_DNA"/>
</dbReference>
<feature type="transmembrane region" description="Helical" evidence="11">
    <location>
        <begin position="29"/>
        <end position="51"/>
    </location>
</feature>
<sequence length="96" mass="11042">MYNLLGYWLIYMLFFSGFVSFCLFRKHMLLTLLSLDYIGLSLFFLIINFLIDSWGELYIILLFLVFLVCEAVLGLSILVGVIRCHGNDNVGVLSSF</sequence>
<evidence type="ECO:0000313" key="12">
    <source>
        <dbReference type="EMBL" id="WKW91656.1"/>
    </source>
</evidence>
<feature type="transmembrane region" description="Helical" evidence="11">
    <location>
        <begin position="6"/>
        <end position="24"/>
    </location>
</feature>
<comment type="subcellular location">
    <subcellularLocation>
        <location evidence="1">Membrane</location>
        <topology evidence="1">Multi-pass membrane protein</topology>
    </subcellularLocation>
</comment>
<dbReference type="GO" id="GO:0016020">
    <property type="term" value="C:membrane"/>
    <property type="evidence" value="ECO:0007669"/>
    <property type="project" value="UniProtKB-SubCell"/>
</dbReference>
<comment type="similarity">
    <text evidence="2">Belongs to the complex I subunit 4L family.</text>
</comment>
<dbReference type="Pfam" id="PF00420">
    <property type="entry name" value="Oxidored_q2"/>
    <property type="match status" value="1"/>
</dbReference>
<accession>A0AAT9VW05</accession>
<dbReference type="GO" id="GO:0008137">
    <property type="term" value="F:NADH dehydrogenase (ubiquinone) activity"/>
    <property type="evidence" value="ECO:0007669"/>
    <property type="project" value="UniProtKB-EC"/>
</dbReference>
<comment type="catalytic activity">
    <reaction evidence="10">
        <text>a ubiquinone + NADH + 5 H(+)(in) = a ubiquinol + NAD(+) + 4 H(+)(out)</text>
        <dbReference type="Rhea" id="RHEA:29091"/>
        <dbReference type="Rhea" id="RHEA-COMP:9565"/>
        <dbReference type="Rhea" id="RHEA-COMP:9566"/>
        <dbReference type="ChEBI" id="CHEBI:15378"/>
        <dbReference type="ChEBI" id="CHEBI:16389"/>
        <dbReference type="ChEBI" id="CHEBI:17976"/>
        <dbReference type="ChEBI" id="CHEBI:57540"/>
        <dbReference type="ChEBI" id="CHEBI:57945"/>
        <dbReference type="EC" id="7.1.1.2"/>
    </reaction>
</comment>
<organism evidence="12">
    <name type="scientific">Nesidiocoris poppiusi</name>
    <dbReference type="NCBI Taxonomy" id="3059073"/>
    <lineage>
        <taxon>Eukaryota</taxon>
        <taxon>Metazoa</taxon>
        <taxon>Ecdysozoa</taxon>
        <taxon>Arthropoda</taxon>
        <taxon>Hexapoda</taxon>
        <taxon>Insecta</taxon>
        <taxon>Pterygota</taxon>
        <taxon>Neoptera</taxon>
        <taxon>Paraneoptera</taxon>
        <taxon>Hemiptera</taxon>
        <taxon>Heteroptera</taxon>
        <taxon>Panheteroptera</taxon>
        <taxon>Cimicomorpha</taxon>
        <taxon>Miridae</taxon>
        <taxon>Dicyphina</taxon>
        <taxon>Nesidiocoris</taxon>
    </lineage>
</organism>
<evidence type="ECO:0000256" key="5">
    <source>
        <dbReference type="ARBA" id="ARBA00022967"/>
    </source>
</evidence>
<evidence type="ECO:0000256" key="7">
    <source>
        <dbReference type="ARBA" id="ARBA00023027"/>
    </source>
</evidence>
<gene>
    <name evidence="12" type="primary">nad4l</name>
</gene>
<keyword evidence="4 11" id="KW-0812">Transmembrane</keyword>
<dbReference type="AlphaFoldDB" id="A0AAT9VW05"/>
<proteinExistence type="inferred from homology"/>
<keyword evidence="7" id="KW-0520">NAD</keyword>
<evidence type="ECO:0000256" key="4">
    <source>
        <dbReference type="ARBA" id="ARBA00022692"/>
    </source>
</evidence>
<keyword evidence="8 11" id="KW-0472">Membrane</keyword>
<evidence type="ECO:0000256" key="2">
    <source>
        <dbReference type="ARBA" id="ARBA00010519"/>
    </source>
</evidence>
<evidence type="ECO:0000256" key="8">
    <source>
        <dbReference type="ARBA" id="ARBA00023136"/>
    </source>
</evidence>
<keyword evidence="6 11" id="KW-1133">Transmembrane helix</keyword>
<name>A0AAT9VW05_9HEMI</name>
<evidence type="ECO:0000256" key="10">
    <source>
        <dbReference type="ARBA" id="ARBA00049551"/>
    </source>
</evidence>
<evidence type="ECO:0000256" key="6">
    <source>
        <dbReference type="ARBA" id="ARBA00022989"/>
    </source>
</evidence>
<evidence type="ECO:0000256" key="11">
    <source>
        <dbReference type="SAM" id="Phobius"/>
    </source>
</evidence>
<geneLocation type="mitochondrion" evidence="12"/>
<evidence type="ECO:0000256" key="1">
    <source>
        <dbReference type="ARBA" id="ARBA00004141"/>
    </source>
</evidence>
<keyword evidence="5" id="KW-1278">Translocase</keyword>
<keyword evidence="12" id="KW-0496">Mitochondrion</keyword>
<reference evidence="12" key="1">
    <citation type="submission" date="2023-06" db="EMBL/GenBank/DDBJ databases">
        <title>The complete mitogenome of Nesidiocoris poppiusi.</title>
        <authorList>
            <person name="Yan S.-Y."/>
            <person name="Zhang Y.-B."/>
        </authorList>
    </citation>
    <scope>NUCLEOTIDE SEQUENCE</scope>
</reference>